<keyword evidence="1" id="KW-0812">Transmembrane</keyword>
<accession>A0ABV4DX59</accession>
<organism evidence="2 3">
    <name type="scientific">Clostridium lapidicellarium</name>
    <dbReference type="NCBI Taxonomy" id="3240931"/>
    <lineage>
        <taxon>Bacteria</taxon>
        <taxon>Bacillati</taxon>
        <taxon>Bacillota</taxon>
        <taxon>Clostridia</taxon>
        <taxon>Eubacteriales</taxon>
        <taxon>Clostridiaceae</taxon>
        <taxon>Clostridium</taxon>
    </lineage>
</organism>
<evidence type="ECO:0000313" key="2">
    <source>
        <dbReference type="EMBL" id="MEY8763825.1"/>
    </source>
</evidence>
<name>A0ABV4DX59_9CLOT</name>
<dbReference type="RefSeq" id="WP_294182628.1">
    <property type="nucleotide sequence ID" value="NZ_JBGFFE010000012.1"/>
</dbReference>
<proteinExistence type="predicted"/>
<feature type="transmembrane region" description="Helical" evidence="1">
    <location>
        <begin position="12"/>
        <end position="34"/>
    </location>
</feature>
<dbReference type="EMBL" id="JBGFFE010000012">
    <property type="protein sequence ID" value="MEY8763825.1"/>
    <property type="molecule type" value="Genomic_DNA"/>
</dbReference>
<keyword evidence="3" id="KW-1185">Reference proteome</keyword>
<protein>
    <submittedName>
        <fullName evidence="2">Uncharacterized protein</fullName>
    </submittedName>
</protein>
<feature type="transmembrane region" description="Helical" evidence="1">
    <location>
        <begin position="70"/>
        <end position="90"/>
    </location>
</feature>
<comment type="caution">
    <text evidence="2">The sequence shown here is derived from an EMBL/GenBank/DDBJ whole genome shotgun (WGS) entry which is preliminary data.</text>
</comment>
<sequence length="143" mass="15653">MKLKGKKRSRKFSISVILYTVSIVVAVIGIALLVNNIIFFRTTVNNYVAQGYSSADVIKQLLLSQLLPGIFEPIAVYGGISVVLLSMGIINKKVSKYLALLDKGDTCDVTAEKNISKTNTEPVENSEANKQIEFTEEANINKA</sequence>
<gene>
    <name evidence="2" type="ORF">AB8S09_09265</name>
</gene>
<keyword evidence="1" id="KW-0472">Membrane</keyword>
<keyword evidence="1" id="KW-1133">Transmembrane helix</keyword>
<evidence type="ECO:0000256" key="1">
    <source>
        <dbReference type="SAM" id="Phobius"/>
    </source>
</evidence>
<dbReference type="Proteomes" id="UP001565220">
    <property type="component" value="Unassembled WGS sequence"/>
</dbReference>
<reference evidence="2 3" key="1">
    <citation type="submission" date="2024-08" db="EMBL/GenBank/DDBJ databases">
        <title>Clostridium lapicellarii sp. nov., and Clostridium renhuaiense sp. nov., two species isolated from the mud in a fermentation cellar used for producing sauce-flavour Chinese liquors.</title>
        <authorList>
            <person name="Yang F."/>
            <person name="Wang H."/>
            <person name="Chen L.Q."/>
            <person name="Zhou N."/>
            <person name="Lu J.J."/>
            <person name="Pu X.X."/>
            <person name="Wan B."/>
            <person name="Wang L."/>
            <person name="Liu S.J."/>
        </authorList>
    </citation>
    <scope>NUCLEOTIDE SEQUENCE [LARGE SCALE GENOMIC DNA]</scope>
    <source>
        <strain evidence="2 3">MT-113</strain>
    </source>
</reference>
<evidence type="ECO:0000313" key="3">
    <source>
        <dbReference type="Proteomes" id="UP001565220"/>
    </source>
</evidence>